<dbReference type="PANTHER" id="PTHR30532:SF1">
    <property type="entry name" value="IRON(3+)-HYDROXAMATE-BINDING PROTEIN FHUD"/>
    <property type="match status" value="1"/>
</dbReference>
<evidence type="ECO:0000256" key="4">
    <source>
        <dbReference type="ARBA" id="ARBA00022496"/>
    </source>
</evidence>
<keyword evidence="4" id="KW-0410">Iron transport</keyword>
<evidence type="ECO:0000313" key="9">
    <source>
        <dbReference type="Proteomes" id="UP000001702"/>
    </source>
</evidence>
<gene>
    <name evidence="8" type="primary">fhuD</name>
    <name evidence="8" type="ordered locus">PANA_0777</name>
</gene>
<keyword evidence="5 6" id="KW-0732">Signal</keyword>
<dbReference type="Pfam" id="PF01497">
    <property type="entry name" value="Peripla_BP_2"/>
    <property type="match status" value="1"/>
</dbReference>
<dbReference type="PROSITE" id="PS50983">
    <property type="entry name" value="FE_B12_PBP"/>
    <property type="match status" value="1"/>
</dbReference>
<dbReference type="KEGG" id="pam:PANA_0777"/>
<evidence type="ECO:0000256" key="1">
    <source>
        <dbReference type="ARBA" id="ARBA00004196"/>
    </source>
</evidence>
<dbReference type="HOGENOM" id="CLU_038034_10_0_6"/>
<proteinExistence type="inferred from homology"/>
<comment type="similarity">
    <text evidence="2">Belongs to the bacterial solute-binding protein 8 family.</text>
</comment>
<sequence length="299" mass="33193">MCVKDRIMPDLFRRRLMMAMALSPLMSPFSLQAAQPDPARIIALEWLPTELLLALGVKPFGVADVHNYNIWVGQPALPAGVVDVGLRTEPNLELMTQMHPSLILCSNGYGPPKEKLQRIAPIMGFDLHGGDGKPLSRARVSLRALGARLGREAQAEAHLQYVDAEIAAARQRLAPYAGRAILLMSLLDSRHAITFGKNSLFLEVMERLGLKNAWQGETNFWGSSVIGLERLAAFHDVEAICFDHDNAAVMQQLSRSPLWQAMPFVQSGHFQRVPAVWYYGATLSALHFIRVLEHALEKV</sequence>
<evidence type="ECO:0000313" key="8">
    <source>
        <dbReference type="EMBL" id="ADD75944.1"/>
    </source>
</evidence>
<evidence type="ECO:0000256" key="3">
    <source>
        <dbReference type="ARBA" id="ARBA00022448"/>
    </source>
</evidence>
<evidence type="ECO:0000259" key="7">
    <source>
        <dbReference type="PROSITE" id="PS50983"/>
    </source>
</evidence>
<dbReference type="InterPro" id="IPR002491">
    <property type="entry name" value="ABC_transptr_periplasmic_BD"/>
</dbReference>
<keyword evidence="4" id="KW-0408">Iron</keyword>
<dbReference type="CDD" id="cd01146">
    <property type="entry name" value="FhuD"/>
    <property type="match status" value="1"/>
</dbReference>
<organism evidence="8 9">
    <name type="scientific">Pantoea ananatis (strain LMG 20103)</name>
    <dbReference type="NCBI Taxonomy" id="706191"/>
    <lineage>
        <taxon>Bacteria</taxon>
        <taxon>Pseudomonadati</taxon>
        <taxon>Pseudomonadota</taxon>
        <taxon>Gammaproteobacteria</taxon>
        <taxon>Enterobacterales</taxon>
        <taxon>Erwiniaceae</taxon>
        <taxon>Pantoea</taxon>
    </lineage>
</organism>
<feature type="chain" id="PRO_5003057482" evidence="6">
    <location>
        <begin position="34"/>
        <end position="299"/>
    </location>
</feature>
<dbReference type="STRING" id="706191.PANA_0777"/>
<dbReference type="Gene3D" id="3.40.50.1980">
    <property type="entry name" value="Nitrogenase molybdenum iron protein domain"/>
    <property type="match status" value="2"/>
</dbReference>
<evidence type="ECO:0000256" key="5">
    <source>
        <dbReference type="ARBA" id="ARBA00022729"/>
    </source>
</evidence>
<evidence type="ECO:0000256" key="2">
    <source>
        <dbReference type="ARBA" id="ARBA00008814"/>
    </source>
</evidence>
<keyword evidence="3" id="KW-0813">Transport</keyword>
<reference evidence="8 9" key="1">
    <citation type="journal article" date="2010" name="J. Bacteriol.">
        <title>Genome sequence of Pantoea ananatis LMG20103, the causative agent of Eucalyptus blight and dieback.</title>
        <authorList>
            <person name="De Maayer P."/>
            <person name="Chan W.Y."/>
            <person name="Venter S.N."/>
            <person name="Toth I.K."/>
            <person name="Birch P.R."/>
            <person name="Joubert F."/>
            <person name="Coutinho T.A."/>
        </authorList>
    </citation>
    <scope>NUCLEOTIDE SEQUENCE [LARGE SCALE GENOMIC DNA]</scope>
    <source>
        <strain evidence="8 9">LMG 20103</strain>
    </source>
</reference>
<feature type="domain" description="Fe/B12 periplasmic-binding" evidence="7">
    <location>
        <begin position="40"/>
        <end position="299"/>
    </location>
</feature>
<dbReference type="GO" id="GO:0030288">
    <property type="term" value="C:outer membrane-bounded periplasmic space"/>
    <property type="evidence" value="ECO:0007669"/>
    <property type="project" value="TreeGrafter"/>
</dbReference>
<dbReference type="SUPFAM" id="SSF53807">
    <property type="entry name" value="Helical backbone' metal receptor"/>
    <property type="match status" value="1"/>
</dbReference>
<accession>D4GKB5</accession>
<comment type="subcellular location">
    <subcellularLocation>
        <location evidence="1">Cell envelope</location>
    </subcellularLocation>
</comment>
<dbReference type="eggNOG" id="COG0614">
    <property type="taxonomic scope" value="Bacteria"/>
</dbReference>
<dbReference type="Proteomes" id="UP000001702">
    <property type="component" value="Chromosome"/>
</dbReference>
<protein>
    <submittedName>
        <fullName evidence="8">FhuD</fullName>
    </submittedName>
</protein>
<evidence type="ECO:0000256" key="6">
    <source>
        <dbReference type="SAM" id="SignalP"/>
    </source>
</evidence>
<dbReference type="PANTHER" id="PTHR30532">
    <property type="entry name" value="IRON III DICITRATE-BINDING PERIPLASMIC PROTEIN"/>
    <property type="match status" value="1"/>
</dbReference>
<dbReference type="NCBIfam" id="NF007864">
    <property type="entry name" value="PRK10576.1"/>
    <property type="match status" value="1"/>
</dbReference>
<dbReference type="AlphaFoldDB" id="D4GKB5"/>
<dbReference type="InterPro" id="IPR051313">
    <property type="entry name" value="Bact_iron-sidero_bind"/>
</dbReference>
<dbReference type="GO" id="GO:1901678">
    <property type="term" value="P:iron coordination entity transport"/>
    <property type="evidence" value="ECO:0007669"/>
    <property type="project" value="UniProtKB-ARBA"/>
</dbReference>
<name>D4GKB5_PANAM</name>
<feature type="signal peptide" evidence="6">
    <location>
        <begin position="1"/>
        <end position="33"/>
    </location>
</feature>
<keyword evidence="4" id="KW-0406">Ion transport</keyword>
<keyword evidence="9" id="KW-1185">Reference proteome</keyword>
<dbReference type="PRINTS" id="PR01715">
    <property type="entry name" value="FERRIBNDNGPP"/>
</dbReference>
<dbReference type="EMBL" id="CP001875">
    <property type="protein sequence ID" value="ADD75944.1"/>
    <property type="molecule type" value="Genomic_DNA"/>
</dbReference>